<evidence type="ECO:0000313" key="4">
    <source>
        <dbReference type="Proteomes" id="UP001501094"/>
    </source>
</evidence>
<keyword evidence="4" id="KW-1185">Reference proteome</keyword>
<keyword evidence="2" id="KW-0812">Transmembrane</keyword>
<dbReference type="PROSITE" id="PS51257">
    <property type="entry name" value="PROKAR_LIPOPROTEIN"/>
    <property type="match status" value="1"/>
</dbReference>
<evidence type="ECO:0000256" key="1">
    <source>
        <dbReference type="SAM" id="MobiDB-lite"/>
    </source>
</evidence>
<accession>A0ABP4ZSC9</accession>
<protein>
    <submittedName>
        <fullName evidence="3">Uncharacterized protein</fullName>
    </submittedName>
</protein>
<gene>
    <name evidence="3" type="ORF">GCM10009751_24640</name>
</gene>
<feature type="compositionally biased region" description="Low complexity" evidence="1">
    <location>
        <begin position="86"/>
        <end position="95"/>
    </location>
</feature>
<dbReference type="EMBL" id="BAAANL010000004">
    <property type="protein sequence ID" value="GAA1865578.1"/>
    <property type="molecule type" value="Genomic_DNA"/>
</dbReference>
<name>A0ABP4ZSC9_9MICO</name>
<evidence type="ECO:0000313" key="3">
    <source>
        <dbReference type="EMBL" id="GAA1865578.1"/>
    </source>
</evidence>
<organism evidence="3 4">
    <name type="scientific">Myceligenerans crystallogenes</name>
    <dbReference type="NCBI Taxonomy" id="316335"/>
    <lineage>
        <taxon>Bacteria</taxon>
        <taxon>Bacillati</taxon>
        <taxon>Actinomycetota</taxon>
        <taxon>Actinomycetes</taxon>
        <taxon>Micrococcales</taxon>
        <taxon>Promicromonosporaceae</taxon>
        <taxon>Myceligenerans</taxon>
    </lineage>
</organism>
<feature type="transmembrane region" description="Helical" evidence="2">
    <location>
        <begin position="30"/>
        <end position="48"/>
    </location>
</feature>
<comment type="caution">
    <text evidence="3">The sequence shown here is derived from an EMBL/GenBank/DDBJ whole genome shotgun (WGS) entry which is preliminary data.</text>
</comment>
<dbReference type="RefSeq" id="WP_344103170.1">
    <property type="nucleotide sequence ID" value="NZ_BAAANL010000004.1"/>
</dbReference>
<keyword evidence="2" id="KW-1133">Transmembrane helix</keyword>
<sequence length="109" mass="10943">MIRVLVLGTIVAIGCGVLLGATVAYEQWVFAMGALILGVGGASVVALAGTEPVPAVAPVILSGPVVSPTVELEEDPEAPDPETEPDTAPTREPAPVLRLNPNAPVPTAA</sequence>
<keyword evidence="2" id="KW-0472">Membrane</keyword>
<feature type="region of interest" description="Disordered" evidence="1">
    <location>
        <begin position="68"/>
        <end position="109"/>
    </location>
</feature>
<dbReference type="Proteomes" id="UP001501094">
    <property type="component" value="Unassembled WGS sequence"/>
</dbReference>
<feature type="compositionally biased region" description="Acidic residues" evidence="1">
    <location>
        <begin position="71"/>
        <end position="85"/>
    </location>
</feature>
<proteinExistence type="predicted"/>
<evidence type="ECO:0000256" key="2">
    <source>
        <dbReference type="SAM" id="Phobius"/>
    </source>
</evidence>
<reference evidence="4" key="1">
    <citation type="journal article" date="2019" name="Int. J. Syst. Evol. Microbiol.">
        <title>The Global Catalogue of Microorganisms (GCM) 10K type strain sequencing project: providing services to taxonomists for standard genome sequencing and annotation.</title>
        <authorList>
            <consortium name="The Broad Institute Genomics Platform"/>
            <consortium name="The Broad Institute Genome Sequencing Center for Infectious Disease"/>
            <person name="Wu L."/>
            <person name="Ma J."/>
        </authorList>
    </citation>
    <scope>NUCLEOTIDE SEQUENCE [LARGE SCALE GENOMIC DNA]</scope>
    <source>
        <strain evidence="4">JCM 14326</strain>
    </source>
</reference>